<keyword evidence="1" id="KW-0472">Membrane</keyword>
<dbReference type="Proteomes" id="UP000825123">
    <property type="component" value="Chromosome"/>
</dbReference>
<accession>A0A8D5ZIP4</accession>
<sequence>MMKRLLLLSISVLLLLSVIASSQVSQVTTITARDRSVNVYSVTPYDNGIILTYSCTNITFYTINHLVHASYNSTLFVYFINSTNKLLLYKATFHYIQSASAFVSGGKLYLVIGPTVYVFEGLRLVNTFTVKHSFGLWNGTLFNLTVPVITYIDCPHIVNITIVLNKSSITLIKLWPIAMLQLPKGILVVSENLSSSARTAIECYYKPPYHSLSLSHVINITLYSYDGKVIWTKDYVDYIRADNVVTAGVSSEFNGLYHSLFHWGYATVVGGTLYIYNVTCTTGKIDVNINLGIIGINLSNGEVVSKIQLDNVPAYSDALLNIGGNLYAVILNTTTNKVELNKSANLGKIIDDILLHSHAYLAVEKYNGSGLTLVTKIPVVEKVVGRTSGTSGLPGNASLPIIAPISGFFYDPGNYLVVVNPTIRGSNVTDVYKGGVVNYLLSGNVTLYPSTGVIILNDSNGFLLAFLNSNGIVRGIESVGKVLTISECLPFIVGQTERLDIYIANVTPNVYYVVKVVPTVSSKGIVEAEVIVDEVTVQNNANISVTYINTPSAHIVSSTQVTTPSVTNTTTSTPFTWSGVIIGAVALVIILALVFILKVKK</sequence>
<evidence type="ECO:0000313" key="2">
    <source>
        <dbReference type="EMBL" id="BCU69811.1"/>
    </source>
</evidence>
<keyword evidence="3" id="KW-1185">Reference proteome</keyword>
<dbReference type="RefSeq" id="WP_221289842.1">
    <property type="nucleotide sequence ID" value="NZ_AP024597.1"/>
</dbReference>
<evidence type="ECO:0000256" key="1">
    <source>
        <dbReference type="SAM" id="Phobius"/>
    </source>
</evidence>
<dbReference type="AlphaFoldDB" id="A0A8D5ZIP4"/>
<protein>
    <submittedName>
        <fullName evidence="2">Uncharacterized protein</fullName>
    </submittedName>
</protein>
<name>A0A8D5ZIP4_9CREN</name>
<keyword evidence="1" id="KW-1133">Transmembrane helix</keyword>
<keyword evidence="1" id="KW-0812">Transmembrane</keyword>
<dbReference type="KEGG" id="csty:KN1_11080"/>
<reference evidence="2 3" key="1">
    <citation type="submission" date="2021-04" db="EMBL/GenBank/DDBJ databases">
        <title>Complete genome sequence of Stygiolobus sp. KN-1.</title>
        <authorList>
            <person name="Nakamura K."/>
            <person name="Sakai H."/>
            <person name="Kurosawa N."/>
        </authorList>
    </citation>
    <scope>NUCLEOTIDE SEQUENCE [LARGE SCALE GENOMIC DNA]</scope>
    <source>
        <strain evidence="2 3">KN-1</strain>
    </source>
</reference>
<dbReference type="EMBL" id="AP024597">
    <property type="protein sequence ID" value="BCU69811.1"/>
    <property type="molecule type" value="Genomic_DNA"/>
</dbReference>
<proteinExistence type="predicted"/>
<evidence type="ECO:0000313" key="3">
    <source>
        <dbReference type="Proteomes" id="UP000825123"/>
    </source>
</evidence>
<gene>
    <name evidence="2" type="ORF">KN1_11080</name>
</gene>
<organism evidence="2 3">
    <name type="scientific">Stygiolobus caldivivus</name>
    <dbReference type="NCBI Taxonomy" id="2824673"/>
    <lineage>
        <taxon>Archaea</taxon>
        <taxon>Thermoproteota</taxon>
        <taxon>Thermoprotei</taxon>
        <taxon>Sulfolobales</taxon>
        <taxon>Sulfolobaceae</taxon>
        <taxon>Stygiolobus</taxon>
    </lineage>
</organism>
<feature type="transmembrane region" description="Helical" evidence="1">
    <location>
        <begin position="575"/>
        <end position="597"/>
    </location>
</feature>
<dbReference type="GeneID" id="66162848"/>